<reference evidence="2 3" key="1">
    <citation type="journal article" date="2024" name="Insects">
        <title>An Improved Chromosome-Level Genome Assembly of the Firefly Pyrocoelia pectoralis.</title>
        <authorList>
            <person name="Fu X."/>
            <person name="Meyer-Rochow V.B."/>
            <person name="Ballantyne L."/>
            <person name="Zhu X."/>
        </authorList>
    </citation>
    <scope>NUCLEOTIDE SEQUENCE [LARGE SCALE GENOMIC DNA]</scope>
    <source>
        <strain evidence="2">XCY_ONT2</strain>
    </source>
</reference>
<dbReference type="Proteomes" id="UP001329430">
    <property type="component" value="Chromosome 2"/>
</dbReference>
<sequence>MSSSMAAVIGTVSIGIGHTQVTELFASLDIPNMCDKTYGKLHAELSQKIDEQNTFLMKEAALEEAQIATEFKEVNGKQIPIVSVVVDGAWSKRSYRSNYSALSGVACIIGAKSKKIIYMGVRNKHCFICNRQNNKDHDCYKNWNGTSTAMEASIILEGFKTSIPTNNLIHGKLIGDGDSSVFKKLNEAAPYGPTYTIEKLECRNHLLRNYITKISELSKESQFPITIRKQITSSDVLGRLRNAVTKAIAYRKNTTEPLYMQVELLKKDIENGPLHVFGNHLSCASYFCTKSTEKVISTIQF</sequence>
<keyword evidence="3" id="KW-1185">Reference proteome</keyword>
<name>A0AAN7ZUE3_9COLE</name>
<dbReference type="Pfam" id="PF20700">
    <property type="entry name" value="Mutator"/>
    <property type="match status" value="1"/>
</dbReference>
<dbReference type="EMBL" id="JAVRBK010000002">
    <property type="protein sequence ID" value="KAK5648068.1"/>
    <property type="molecule type" value="Genomic_DNA"/>
</dbReference>
<organism evidence="2 3">
    <name type="scientific">Pyrocoelia pectoralis</name>
    <dbReference type="NCBI Taxonomy" id="417401"/>
    <lineage>
        <taxon>Eukaryota</taxon>
        <taxon>Metazoa</taxon>
        <taxon>Ecdysozoa</taxon>
        <taxon>Arthropoda</taxon>
        <taxon>Hexapoda</taxon>
        <taxon>Insecta</taxon>
        <taxon>Pterygota</taxon>
        <taxon>Neoptera</taxon>
        <taxon>Endopterygota</taxon>
        <taxon>Coleoptera</taxon>
        <taxon>Polyphaga</taxon>
        <taxon>Elateriformia</taxon>
        <taxon>Elateroidea</taxon>
        <taxon>Lampyridae</taxon>
        <taxon>Lampyrinae</taxon>
        <taxon>Pyrocoelia</taxon>
    </lineage>
</organism>
<evidence type="ECO:0000313" key="2">
    <source>
        <dbReference type="EMBL" id="KAK5648068.1"/>
    </source>
</evidence>
<comment type="caution">
    <text evidence="2">The sequence shown here is derived from an EMBL/GenBank/DDBJ whole genome shotgun (WGS) entry which is preliminary data.</text>
</comment>
<dbReference type="AlphaFoldDB" id="A0AAN7ZUE3"/>
<accession>A0AAN7ZUE3</accession>
<evidence type="ECO:0000259" key="1">
    <source>
        <dbReference type="Pfam" id="PF20700"/>
    </source>
</evidence>
<feature type="domain" description="Mutator-like transposase" evidence="1">
    <location>
        <begin position="6"/>
        <end position="288"/>
    </location>
</feature>
<proteinExistence type="predicted"/>
<dbReference type="InterPro" id="IPR049012">
    <property type="entry name" value="Mutator_transp_dom"/>
</dbReference>
<gene>
    <name evidence="2" type="ORF">RI129_002960</name>
</gene>
<evidence type="ECO:0000313" key="3">
    <source>
        <dbReference type="Proteomes" id="UP001329430"/>
    </source>
</evidence>
<protein>
    <recommendedName>
        <fullName evidence="1">Mutator-like transposase domain-containing protein</fullName>
    </recommendedName>
</protein>